<keyword evidence="2" id="KW-0472">Membrane</keyword>
<keyword evidence="2" id="KW-0812">Transmembrane</keyword>
<protein>
    <submittedName>
        <fullName evidence="3">Uncharacterized protein</fullName>
    </submittedName>
</protein>
<sequence length="327" mass="36332">MSGRQIFWERLDLISLTTLNGLLYGIALSLYILSARLFYPQLKHPHERRHVMFMFAYASMVMICGIIFLALTTWVVQLAYIDHNTSLGAAMEYEGTFLFSQPGGIAVKSFNITIDALTLGIQIWRLWVIYGATRYAIAVIILPLLLFLCYIALGVMTIVLGLDGTQVELLATQVTGTVSQLAIEIIVTVLIIGRLLVVRRRHINMMGVSENSKQYMGIVAMLIESYALESAWTLAALISQFLDNESAAVFLGNCDPPIEIIAYLLVIYRVSSGRGWNRQTERQISGLQFQVDRTTHSTTFEATMQNSQAPPGANIITSSLPQADSVV</sequence>
<dbReference type="EMBL" id="MU151439">
    <property type="protein sequence ID" value="KAF9443741.1"/>
    <property type="molecule type" value="Genomic_DNA"/>
</dbReference>
<gene>
    <name evidence="3" type="ORF">P691DRAFT_778695</name>
</gene>
<dbReference type="Proteomes" id="UP000807342">
    <property type="component" value="Unassembled WGS sequence"/>
</dbReference>
<feature type="transmembrane region" description="Helical" evidence="2">
    <location>
        <begin position="51"/>
        <end position="76"/>
    </location>
</feature>
<organism evidence="3 4">
    <name type="scientific">Macrolepiota fuliginosa MF-IS2</name>
    <dbReference type="NCBI Taxonomy" id="1400762"/>
    <lineage>
        <taxon>Eukaryota</taxon>
        <taxon>Fungi</taxon>
        <taxon>Dikarya</taxon>
        <taxon>Basidiomycota</taxon>
        <taxon>Agaricomycotina</taxon>
        <taxon>Agaricomycetes</taxon>
        <taxon>Agaricomycetidae</taxon>
        <taxon>Agaricales</taxon>
        <taxon>Agaricineae</taxon>
        <taxon>Agaricaceae</taxon>
        <taxon>Macrolepiota</taxon>
    </lineage>
</organism>
<feature type="region of interest" description="Disordered" evidence="1">
    <location>
        <begin position="305"/>
        <end position="327"/>
    </location>
</feature>
<feature type="transmembrane region" description="Helical" evidence="2">
    <location>
        <begin position="21"/>
        <end position="39"/>
    </location>
</feature>
<evidence type="ECO:0000256" key="2">
    <source>
        <dbReference type="SAM" id="Phobius"/>
    </source>
</evidence>
<keyword evidence="4" id="KW-1185">Reference proteome</keyword>
<dbReference type="AlphaFoldDB" id="A0A9P5X5I1"/>
<evidence type="ECO:0000313" key="3">
    <source>
        <dbReference type="EMBL" id="KAF9443741.1"/>
    </source>
</evidence>
<dbReference type="OrthoDB" id="2641762at2759"/>
<comment type="caution">
    <text evidence="3">The sequence shown here is derived from an EMBL/GenBank/DDBJ whole genome shotgun (WGS) entry which is preliminary data.</text>
</comment>
<keyword evidence="2" id="KW-1133">Transmembrane helix</keyword>
<accession>A0A9P5X5I1</accession>
<proteinExistence type="predicted"/>
<evidence type="ECO:0000313" key="4">
    <source>
        <dbReference type="Proteomes" id="UP000807342"/>
    </source>
</evidence>
<name>A0A9P5X5I1_9AGAR</name>
<feature type="transmembrane region" description="Helical" evidence="2">
    <location>
        <begin position="135"/>
        <end position="158"/>
    </location>
</feature>
<feature type="transmembrane region" description="Helical" evidence="2">
    <location>
        <begin position="178"/>
        <end position="197"/>
    </location>
</feature>
<evidence type="ECO:0000256" key="1">
    <source>
        <dbReference type="SAM" id="MobiDB-lite"/>
    </source>
</evidence>
<reference evidence="3" key="1">
    <citation type="submission" date="2020-11" db="EMBL/GenBank/DDBJ databases">
        <authorList>
            <consortium name="DOE Joint Genome Institute"/>
            <person name="Ahrendt S."/>
            <person name="Riley R."/>
            <person name="Andreopoulos W."/>
            <person name="Labutti K."/>
            <person name="Pangilinan J."/>
            <person name="Ruiz-Duenas F.J."/>
            <person name="Barrasa J.M."/>
            <person name="Sanchez-Garcia M."/>
            <person name="Camarero S."/>
            <person name="Miyauchi S."/>
            <person name="Serrano A."/>
            <person name="Linde D."/>
            <person name="Babiker R."/>
            <person name="Drula E."/>
            <person name="Ayuso-Fernandez I."/>
            <person name="Pacheco R."/>
            <person name="Padilla G."/>
            <person name="Ferreira P."/>
            <person name="Barriuso J."/>
            <person name="Kellner H."/>
            <person name="Castanera R."/>
            <person name="Alfaro M."/>
            <person name="Ramirez L."/>
            <person name="Pisabarro A.G."/>
            <person name="Kuo A."/>
            <person name="Tritt A."/>
            <person name="Lipzen A."/>
            <person name="He G."/>
            <person name="Yan M."/>
            <person name="Ng V."/>
            <person name="Cullen D."/>
            <person name="Martin F."/>
            <person name="Rosso M.-N."/>
            <person name="Henrissat B."/>
            <person name="Hibbett D."/>
            <person name="Martinez A.T."/>
            <person name="Grigoriev I.V."/>
        </authorList>
    </citation>
    <scope>NUCLEOTIDE SEQUENCE</scope>
    <source>
        <strain evidence="3">MF-IS2</strain>
    </source>
</reference>